<dbReference type="Proteomes" id="UP000434957">
    <property type="component" value="Unassembled WGS sequence"/>
</dbReference>
<accession>A0A6A4DXB9</accession>
<protein>
    <submittedName>
        <fullName evidence="1">Uncharacterized protein</fullName>
    </submittedName>
</protein>
<gene>
    <name evidence="1" type="ORF">PR003_g20570</name>
</gene>
<evidence type="ECO:0000313" key="2">
    <source>
        <dbReference type="Proteomes" id="UP000434957"/>
    </source>
</evidence>
<dbReference type="AlphaFoldDB" id="A0A6A4DXB9"/>
<name>A0A6A4DXB9_9STRA</name>
<keyword evidence="2" id="KW-1185">Reference proteome</keyword>
<sequence>MKFDDFNSVEPFIVLDMDDREVPEFRKHGLVRLRTSSSRIVRPYDSQGEVEVYFRGYCNSGGHSSSSAPTQLFCEVVLDTAQLVEESYMKKMAWFVHAHARCQKAEEDKHEGCACCHKHPTKGFKKLLESTITCFLLAGALISDGAPLSAGAPLQVGALISADALLSADMLISVGAFLLADMLGTLLSPLPRFNPRRSRASLLLRALRRSTPSRLQPTLARVFASEGMGEAVVCKDEMLRALDKF</sequence>
<organism evidence="1 2">
    <name type="scientific">Phytophthora rubi</name>
    <dbReference type="NCBI Taxonomy" id="129364"/>
    <lineage>
        <taxon>Eukaryota</taxon>
        <taxon>Sar</taxon>
        <taxon>Stramenopiles</taxon>
        <taxon>Oomycota</taxon>
        <taxon>Peronosporomycetes</taxon>
        <taxon>Peronosporales</taxon>
        <taxon>Peronosporaceae</taxon>
        <taxon>Phytophthora</taxon>
    </lineage>
</organism>
<evidence type="ECO:0000313" key="1">
    <source>
        <dbReference type="EMBL" id="KAE9309166.1"/>
    </source>
</evidence>
<dbReference type="EMBL" id="QXFT01001843">
    <property type="protein sequence ID" value="KAE9309166.1"/>
    <property type="molecule type" value="Genomic_DNA"/>
</dbReference>
<reference evidence="1 2" key="1">
    <citation type="submission" date="2018-08" db="EMBL/GenBank/DDBJ databases">
        <title>Genomic investigation of the strawberry pathogen Phytophthora fragariae indicates pathogenicity is determined by transcriptional variation in three key races.</title>
        <authorList>
            <person name="Adams T.M."/>
            <person name="Armitage A.D."/>
            <person name="Sobczyk M.K."/>
            <person name="Bates H.J."/>
            <person name="Dunwell J.M."/>
            <person name="Nellist C.F."/>
            <person name="Harrison R.J."/>
        </authorList>
    </citation>
    <scope>NUCLEOTIDE SEQUENCE [LARGE SCALE GENOMIC DNA]</scope>
    <source>
        <strain evidence="1 2">SCRP333</strain>
    </source>
</reference>
<proteinExistence type="predicted"/>
<comment type="caution">
    <text evidence="1">The sequence shown here is derived from an EMBL/GenBank/DDBJ whole genome shotgun (WGS) entry which is preliminary data.</text>
</comment>